<comment type="caution">
    <text evidence="3">The sequence shown here is derived from an EMBL/GenBank/DDBJ whole genome shotgun (WGS) entry which is preliminary data.</text>
</comment>
<accession>A0ABR3Y0B1</accession>
<evidence type="ECO:0000256" key="1">
    <source>
        <dbReference type="ARBA" id="ARBA00006484"/>
    </source>
</evidence>
<protein>
    <submittedName>
        <fullName evidence="3">Uncharacterized protein</fullName>
    </submittedName>
</protein>
<evidence type="ECO:0000313" key="3">
    <source>
        <dbReference type="EMBL" id="KAL1881217.1"/>
    </source>
</evidence>
<evidence type="ECO:0000256" key="2">
    <source>
        <dbReference type="ARBA" id="ARBA00023002"/>
    </source>
</evidence>
<comment type="similarity">
    <text evidence="1">Belongs to the short-chain dehydrogenases/reductases (SDR) family.</text>
</comment>
<evidence type="ECO:0000313" key="4">
    <source>
        <dbReference type="Proteomes" id="UP001583177"/>
    </source>
</evidence>
<gene>
    <name evidence="3" type="ORF">Daus18300_001068</name>
</gene>
<dbReference type="InterPro" id="IPR036291">
    <property type="entry name" value="NAD(P)-bd_dom_sf"/>
</dbReference>
<dbReference type="Proteomes" id="UP001583177">
    <property type="component" value="Unassembled WGS sequence"/>
</dbReference>
<keyword evidence="4" id="KW-1185">Reference proteome</keyword>
<name>A0ABR3Y0B1_9PEZI</name>
<organism evidence="3 4">
    <name type="scientific">Diaporthe australafricana</name>
    <dbReference type="NCBI Taxonomy" id="127596"/>
    <lineage>
        <taxon>Eukaryota</taxon>
        <taxon>Fungi</taxon>
        <taxon>Dikarya</taxon>
        <taxon>Ascomycota</taxon>
        <taxon>Pezizomycotina</taxon>
        <taxon>Sordariomycetes</taxon>
        <taxon>Sordariomycetidae</taxon>
        <taxon>Diaporthales</taxon>
        <taxon>Diaporthaceae</taxon>
        <taxon>Diaporthe</taxon>
    </lineage>
</organism>
<reference evidence="3 4" key="1">
    <citation type="journal article" date="2024" name="IMA Fungus">
        <title>IMA Genome - F19 : A genome assembly and annotation guide to empower mycologists, including annotated draft genome sequences of Ceratocystis pirilliformis, Diaporthe australafricana, Fusarium ophioides, Paecilomyces lecythidis, and Sporothrix stenoceras.</title>
        <authorList>
            <person name="Aylward J."/>
            <person name="Wilson A.M."/>
            <person name="Visagie C.M."/>
            <person name="Spraker J."/>
            <person name="Barnes I."/>
            <person name="Buitendag C."/>
            <person name="Ceriani C."/>
            <person name="Del Mar Angel L."/>
            <person name="du Plessis D."/>
            <person name="Fuchs T."/>
            <person name="Gasser K."/>
            <person name="Kramer D."/>
            <person name="Li W."/>
            <person name="Munsamy K."/>
            <person name="Piso A."/>
            <person name="Price J.L."/>
            <person name="Sonnekus B."/>
            <person name="Thomas C."/>
            <person name="van der Nest A."/>
            <person name="van Dijk A."/>
            <person name="van Heerden A."/>
            <person name="van Vuuren N."/>
            <person name="Yilmaz N."/>
            <person name="Duong T.A."/>
            <person name="van der Merwe N.A."/>
            <person name="Wingfield M.J."/>
            <person name="Wingfield B.D."/>
        </authorList>
    </citation>
    <scope>NUCLEOTIDE SEQUENCE [LARGE SCALE GENOMIC DNA]</scope>
    <source>
        <strain evidence="3 4">CMW 18300</strain>
    </source>
</reference>
<dbReference type="PANTHER" id="PTHR44169:SF6">
    <property type="entry name" value="NADPH-DEPENDENT 1-ACYLDIHYDROXYACETONE PHOSPHATE REDUCTASE"/>
    <property type="match status" value="1"/>
</dbReference>
<dbReference type="EMBL" id="JAWRVE010000006">
    <property type="protein sequence ID" value="KAL1881217.1"/>
    <property type="molecule type" value="Genomic_DNA"/>
</dbReference>
<sequence>MASSKAAVTFISETLKLELQPLGVRVVTAMVGAIGTNLYENKAPFALPPDSYYKPIEGIIASQAAGALQDPNNEDVSVTAGNIMRDVVGGRSGQIWRGGEAGRASILSWLIPTKIRERILHQERGLYQLKKLR</sequence>
<dbReference type="SUPFAM" id="SSF51735">
    <property type="entry name" value="NAD(P)-binding Rossmann-fold domains"/>
    <property type="match status" value="1"/>
</dbReference>
<dbReference type="PANTHER" id="PTHR44169">
    <property type="entry name" value="NADPH-DEPENDENT 1-ACYLDIHYDROXYACETONE PHOSPHATE REDUCTASE"/>
    <property type="match status" value="1"/>
</dbReference>
<keyword evidence="2" id="KW-0560">Oxidoreductase</keyword>
<dbReference type="Gene3D" id="3.40.50.720">
    <property type="entry name" value="NAD(P)-binding Rossmann-like Domain"/>
    <property type="match status" value="1"/>
</dbReference>
<proteinExistence type="inferred from homology"/>